<name>A0A545SZD7_9PROT</name>
<keyword evidence="2 7" id="KW-0813">Transport</keyword>
<organism evidence="9 10">
    <name type="scientific">Denitrobaculum tricleocarpae</name>
    <dbReference type="NCBI Taxonomy" id="2591009"/>
    <lineage>
        <taxon>Bacteria</taxon>
        <taxon>Pseudomonadati</taxon>
        <taxon>Pseudomonadota</taxon>
        <taxon>Alphaproteobacteria</taxon>
        <taxon>Rhodospirillales</taxon>
        <taxon>Rhodospirillaceae</taxon>
        <taxon>Denitrobaculum</taxon>
    </lineage>
</organism>
<dbReference type="InterPro" id="IPR035906">
    <property type="entry name" value="MetI-like_sf"/>
</dbReference>
<keyword evidence="5 7" id="KW-1133">Transmembrane helix</keyword>
<dbReference type="PROSITE" id="PS50928">
    <property type="entry name" value="ABC_TM1"/>
    <property type="match status" value="1"/>
</dbReference>
<feature type="transmembrane region" description="Helical" evidence="7">
    <location>
        <begin position="171"/>
        <end position="190"/>
    </location>
</feature>
<evidence type="ECO:0000256" key="1">
    <source>
        <dbReference type="ARBA" id="ARBA00004651"/>
    </source>
</evidence>
<proteinExistence type="inferred from homology"/>
<dbReference type="CDD" id="cd06261">
    <property type="entry name" value="TM_PBP2"/>
    <property type="match status" value="1"/>
</dbReference>
<dbReference type="Proteomes" id="UP000315252">
    <property type="component" value="Unassembled WGS sequence"/>
</dbReference>
<gene>
    <name evidence="9" type="ORF">FKG95_27965</name>
</gene>
<feature type="transmembrane region" description="Helical" evidence="7">
    <location>
        <begin position="139"/>
        <end position="159"/>
    </location>
</feature>
<evidence type="ECO:0000256" key="6">
    <source>
        <dbReference type="ARBA" id="ARBA00023136"/>
    </source>
</evidence>
<keyword evidence="4 7" id="KW-0812">Transmembrane</keyword>
<comment type="caution">
    <text evidence="9">The sequence shown here is derived from an EMBL/GenBank/DDBJ whole genome shotgun (WGS) entry which is preliminary data.</text>
</comment>
<evidence type="ECO:0000256" key="4">
    <source>
        <dbReference type="ARBA" id="ARBA00022692"/>
    </source>
</evidence>
<dbReference type="PANTHER" id="PTHR43005:SF2">
    <property type="entry name" value="INTEGRAL MEMBRANE SUGAR TRANSPORT PROTEIN"/>
    <property type="match status" value="1"/>
</dbReference>
<feature type="transmembrane region" description="Helical" evidence="7">
    <location>
        <begin position="112"/>
        <end position="132"/>
    </location>
</feature>
<evidence type="ECO:0000256" key="3">
    <source>
        <dbReference type="ARBA" id="ARBA00022475"/>
    </source>
</evidence>
<keyword evidence="3" id="KW-1003">Cell membrane</keyword>
<dbReference type="EMBL" id="VHSH01000017">
    <property type="protein sequence ID" value="TQV70310.1"/>
    <property type="molecule type" value="Genomic_DNA"/>
</dbReference>
<protein>
    <submittedName>
        <fullName evidence="9">Sugar ABC transporter permease</fullName>
    </submittedName>
</protein>
<dbReference type="InterPro" id="IPR000515">
    <property type="entry name" value="MetI-like"/>
</dbReference>
<dbReference type="GO" id="GO:0055085">
    <property type="term" value="P:transmembrane transport"/>
    <property type="evidence" value="ECO:0007669"/>
    <property type="project" value="InterPro"/>
</dbReference>
<dbReference type="RefSeq" id="WP_142899768.1">
    <property type="nucleotide sequence ID" value="NZ_ML660068.1"/>
</dbReference>
<dbReference type="OrthoDB" id="9801818at2"/>
<evidence type="ECO:0000313" key="10">
    <source>
        <dbReference type="Proteomes" id="UP000315252"/>
    </source>
</evidence>
<dbReference type="AlphaFoldDB" id="A0A545SZD7"/>
<dbReference type="Gene3D" id="1.10.3720.10">
    <property type="entry name" value="MetI-like"/>
    <property type="match status" value="1"/>
</dbReference>
<evidence type="ECO:0000256" key="2">
    <source>
        <dbReference type="ARBA" id="ARBA00022448"/>
    </source>
</evidence>
<evidence type="ECO:0000256" key="7">
    <source>
        <dbReference type="RuleBase" id="RU363032"/>
    </source>
</evidence>
<feature type="domain" description="ABC transmembrane type-1" evidence="8">
    <location>
        <begin position="75"/>
        <end position="288"/>
    </location>
</feature>
<feature type="transmembrane region" description="Helical" evidence="7">
    <location>
        <begin position="75"/>
        <end position="100"/>
    </location>
</feature>
<keyword evidence="10" id="KW-1185">Reference proteome</keyword>
<reference evidence="9 10" key="1">
    <citation type="submission" date="2019-06" db="EMBL/GenBank/DDBJ databases">
        <title>Whole genome sequence for Rhodospirillaceae sp. R148.</title>
        <authorList>
            <person name="Wang G."/>
        </authorList>
    </citation>
    <scope>NUCLEOTIDE SEQUENCE [LARGE SCALE GENOMIC DNA]</scope>
    <source>
        <strain evidence="9 10">R148</strain>
    </source>
</reference>
<evidence type="ECO:0000313" key="9">
    <source>
        <dbReference type="EMBL" id="TQV70310.1"/>
    </source>
</evidence>
<comment type="subcellular location">
    <subcellularLocation>
        <location evidence="1 7">Cell membrane</location>
        <topology evidence="1 7">Multi-pass membrane protein</topology>
    </subcellularLocation>
</comment>
<evidence type="ECO:0000256" key="5">
    <source>
        <dbReference type="ARBA" id="ARBA00022989"/>
    </source>
</evidence>
<keyword evidence="6 7" id="KW-0472">Membrane</keyword>
<accession>A0A545SZD7</accession>
<feature type="transmembrane region" description="Helical" evidence="7">
    <location>
        <begin position="20"/>
        <end position="42"/>
    </location>
</feature>
<dbReference type="GO" id="GO:0005886">
    <property type="term" value="C:plasma membrane"/>
    <property type="evidence" value="ECO:0007669"/>
    <property type="project" value="UniProtKB-SubCell"/>
</dbReference>
<dbReference type="Pfam" id="PF00528">
    <property type="entry name" value="BPD_transp_1"/>
    <property type="match status" value="1"/>
</dbReference>
<dbReference type="SUPFAM" id="SSF161098">
    <property type="entry name" value="MetI-like"/>
    <property type="match status" value="1"/>
</dbReference>
<feature type="transmembrane region" description="Helical" evidence="7">
    <location>
        <begin position="267"/>
        <end position="289"/>
    </location>
</feature>
<dbReference type="PANTHER" id="PTHR43005">
    <property type="entry name" value="BLR7065 PROTEIN"/>
    <property type="match status" value="1"/>
</dbReference>
<sequence>MASLSLRAPRVFISDRPLPWLLPLILILVVFALYPFFYNIYLSLHEFVPRKRELVFVGVENWANLFQDGRMWGSLWVTLLYTGICLAVQLVLGMVIALLIDSDDPGFGILRGLLTLTLVIPPAITGMMFLLMEDAQFGVITYFLESLGFLTEGSILGSSDTALMGVMLADIWQWTPFMVLIFVAGLRALPPDPFESAMIDGASSWQIFRRLTLPMMSKVIAIAVLIRGIDLFRTFDYVYVMTSGGPGTSTYTLSLYAWQQTFSFIKWGYGATISLFALFVILIAANIFVSLTKTRW</sequence>
<comment type="similarity">
    <text evidence="7">Belongs to the binding-protein-dependent transport system permease family.</text>
</comment>
<evidence type="ECO:0000259" key="8">
    <source>
        <dbReference type="PROSITE" id="PS50928"/>
    </source>
</evidence>